<dbReference type="InterPro" id="IPR027304">
    <property type="entry name" value="Trigger_fact/SurA_dom_sf"/>
</dbReference>
<dbReference type="GO" id="GO:0003755">
    <property type="term" value="F:peptidyl-prolyl cis-trans isomerase activity"/>
    <property type="evidence" value="ECO:0007669"/>
    <property type="project" value="UniProtKB-KW"/>
</dbReference>
<evidence type="ECO:0000256" key="3">
    <source>
        <dbReference type="ARBA" id="ARBA00022729"/>
    </source>
</evidence>
<dbReference type="KEGG" id="hbq:QI031_13440"/>
<evidence type="ECO:0000256" key="6">
    <source>
        <dbReference type="PROSITE-ProRule" id="PRU00278"/>
    </source>
</evidence>
<dbReference type="PANTHER" id="PTHR47245:SF1">
    <property type="entry name" value="FOLDASE PROTEIN PRSA"/>
    <property type="match status" value="1"/>
</dbReference>
<dbReference type="Proteomes" id="UP001223520">
    <property type="component" value="Chromosome"/>
</dbReference>
<organism evidence="8 9">
    <name type="scientific">Halotia branconii CENA392</name>
    <dbReference type="NCBI Taxonomy" id="1539056"/>
    <lineage>
        <taxon>Bacteria</taxon>
        <taxon>Bacillati</taxon>
        <taxon>Cyanobacteriota</taxon>
        <taxon>Cyanophyceae</taxon>
        <taxon>Nostocales</taxon>
        <taxon>Nodulariaceae</taxon>
        <taxon>Halotia</taxon>
    </lineage>
</organism>
<comment type="catalytic activity">
    <reaction evidence="1">
        <text>[protein]-peptidylproline (omega=180) = [protein]-peptidylproline (omega=0)</text>
        <dbReference type="Rhea" id="RHEA:16237"/>
        <dbReference type="Rhea" id="RHEA-COMP:10747"/>
        <dbReference type="Rhea" id="RHEA-COMP:10748"/>
        <dbReference type="ChEBI" id="CHEBI:83833"/>
        <dbReference type="ChEBI" id="CHEBI:83834"/>
        <dbReference type="EC" id="5.2.1.8"/>
    </reaction>
</comment>
<dbReference type="SUPFAM" id="SSF54534">
    <property type="entry name" value="FKBP-like"/>
    <property type="match status" value="1"/>
</dbReference>
<evidence type="ECO:0000256" key="5">
    <source>
        <dbReference type="ARBA" id="ARBA00023235"/>
    </source>
</evidence>
<dbReference type="RefSeq" id="WP_281485631.1">
    <property type="nucleotide sequence ID" value="NZ_CP124543.1"/>
</dbReference>
<dbReference type="InterPro" id="IPR000297">
    <property type="entry name" value="PPIase_PpiC"/>
</dbReference>
<dbReference type="Pfam" id="PF00639">
    <property type="entry name" value="Rotamase"/>
    <property type="match status" value="1"/>
</dbReference>
<reference evidence="8 9" key="1">
    <citation type="journal article" date="2023" name="Limnol Oceanogr Lett">
        <title>Environmental adaptations by the intertidal Antarctic cyanobacterium Halotia branconii CENA392 as revealed using long-read genome sequencing.</title>
        <authorList>
            <person name="Dextro R.B."/>
            <person name="Delbaje E."/>
            <person name="Freitas P.N.N."/>
            <person name="Geraldes V."/>
            <person name="Pinto E."/>
            <person name="Long P.F."/>
            <person name="Fiore M.F."/>
        </authorList>
    </citation>
    <scope>NUCLEOTIDE SEQUENCE [LARGE SCALE GENOMIC DNA]</scope>
    <source>
        <strain evidence="8 9">CENA392</strain>
    </source>
</reference>
<dbReference type="EC" id="5.2.1.8" evidence="2"/>
<dbReference type="Gene3D" id="3.10.50.40">
    <property type="match status" value="1"/>
</dbReference>
<evidence type="ECO:0000256" key="4">
    <source>
        <dbReference type="ARBA" id="ARBA00023110"/>
    </source>
</evidence>
<evidence type="ECO:0000256" key="2">
    <source>
        <dbReference type="ARBA" id="ARBA00013194"/>
    </source>
</evidence>
<feature type="domain" description="PpiC" evidence="7">
    <location>
        <begin position="119"/>
        <end position="210"/>
    </location>
</feature>
<accession>A0AAJ6PC13</accession>
<gene>
    <name evidence="8" type="ORF">QI031_13440</name>
</gene>
<evidence type="ECO:0000313" key="8">
    <source>
        <dbReference type="EMBL" id="WGV28406.1"/>
    </source>
</evidence>
<dbReference type="AlphaFoldDB" id="A0AAJ6PC13"/>
<keyword evidence="5 6" id="KW-0413">Isomerase</keyword>
<evidence type="ECO:0000256" key="1">
    <source>
        <dbReference type="ARBA" id="ARBA00000971"/>
    </source>
</evidence>
<dbReference type="PANTHER" id="PTHR47245">
    <property type="entry name" value="PEPTIDYLPROLYL ISOMERASE"/>
    <property type="match status" value="1"/>
</dbReference>
<proteinExistence type="predicted"/>
<name>A0AAJ6PC13_9CYAN</name>
<dbReference type="SUPFAM" id="SSF109998">
    <property type="entry name" value="Triger factor/SurA peptide-binding domain-like"/>
    <property type="match status" value="1"/>
</dbReference>
<dbReference type="EMBL" id="CP124543">
    <property type="protein sequence ID" value="WGV28406.1"/>
    <property type="molecule type" value="Genomic_DNA"/>
</dbReference>
<sequence length="244" mass="28914">MNDLSQIFIEPEEIVSFLKRKMNLKEVYQEILFKRVISYAAQQRGITVTTVEIEAEADRQRREQRLEKATDTLAWLSDQLVTPHDWEMGIRDRLLSQKLAHYMFAEKVEDFFIKNSLEFEQVILYQIIVESDKLAQEIYYQIAEGEISFYHAANLYDIDDHRRHKCGYEGTIYRFDIQPDIAAMIFQTPPKQLIGPLKTEQGHHLLIVEELLPAELTPERYQEILHNMFHDWLVTELDYMLNSS</sequence>
<evidence type="ECO:0000313" key="9">
    <source>
        <dbReference type="Proteomes" id="UP001223520"/>
    </source>
</evidence>
<dbReference type="InterPro" id="IPR050245">
    <property type="entry name" value="PrsA_foldase"/>
</dbReference>
<keyword evidence="9" id="KW-1185">Reference proteome</keyword>
<dbReference type="PROSITE" id="PS50198">
    <property type="entry name" value="PPIC_PPIASE_2"/>
    <property type="match status" value="1"/>
</dbReference>
<dbReference type="InterPro" id="IPR046357">
    <property type="entry name" value="PPIase_dom_sf"/>
</dbReference>
<keyword evidence="3" id="KW-0732">Signal</keyword>
<keyword evidence="4 6" id="KW-0697">Rotamase</keyword>
<evidence type="ECO:0000259" key="7">
    <source>
        <dbReference type="PROSITE" id="PS50198"/>
    </source>
</evidence>
<protein>
    <recommendedName>
        <fullName evidence="2">peptidylprolyl isomerase</fullName>
        <ecNumber evidence="2">5.2.1.8</ecNumber>
    </recommendedName>
</protein>